<dbReference type="GO" id="GO:0015012">
    <property type="term" value="P:heparan sulfate proteoglycan biosynthetic process"/>
    <property type="evidence" value="ECO:0007669"/>
    <property type="project" value="InterPro"/>
</dbReference>
<dbReference type="EMBL" id="BORC01000002">
    <property type="protein sequence ID" value="GIN61741.1"/>
    <property type="molecule type" value="Genomic_DNA"/>
</dbReference>
<dbReference type="Proteomes" id="UP000682111">
    <property type="component" value="Unassembled WGS sequence"/>
</dbReference>
<feature type="domain" description="D-glucuronyl C5-epimerase C-terminal" evidence="1">
    <location>
        <begin position="143"/>
        <end position="332"/>
    </location>
</feature>
<sequence length="342" mass="39901">MSSEHIKDIKIVMHDQYEGNGKMIGNDYYIPYSLIEKAYLTVHQFITKENLLKIDITKTRLFEMLKYDHRGNYLHYDKNKVENWNVKMDVNGIPQTVYPFGTYYNPATIGFFGLQHYSLYLSNKNEDNKQKFLKAANWFLQNQDNSGGWNYSFDFHYYPSRLKKLKGPWYSAIGMGVALSVLSRAAYVMNDKKYLVSAVKAKKIFETSSRANGILATFEGKYSFYEECPTNPPSYILNGFMYSLIGLYDLYKSTGDRSVYKLYQNGIVTLKRMLPLYDLGNRTAYDLTHYTTEGGYPNIAKWGYHITHIYQLNALNSIENDKKMAETLSRWKDYLIGKIKYV</sequence>
<comment type="caution">
    <text evidence="2">The sequence shown here is derived from an EMBL/GenBank/DDBJ whole genome shotgun (WGS) entry which is preliminary data.</text>
</comment>
<protein>
    <recommendedName>
        <fullName evidence="1">D-glucuronyl C5-epimerase C-terminal domain-containing protein</fullName>
    </recommendedName>
</protein>
<keyword evidence="3" id="KW-1185">Reference proteome</keyword>
<dbReference type="SUPFAM" id="SSF81853">
    <property type="entry name" value="Family 10 polysaccharide lyase"/>
    <property type="match status" value="1"/>
</dbReference>
<dbReference type="PANTHER" id="PTHR13174">
    <property type="entry name" value="D-GLUCURONYL C5-EPIMERASE"/>
    <property type="match status" value="1"/>
</dbReference>
<gene>
    <name evidence="2" type="ORF">J27TS8_17340</name>
</gene>
<name>A0A919WHD5_9BACI</name>
<dbReference type="Pfam" id="PF06662">
    <property type="entry name" value="C5-epim_C"/>
    <property type="match status" value="1"/>
</dbReference>
<dbReference type="PANTHER" id="PTHR13174:SF3">
    <property type="entry name" value="D-GLUCURONYL C5-EPIMERASE"/>
    <property type="match status" value="1"/>
</dbReference>
<evidence type="ECO:0000313" key="2">
    <source>
        <dbReference type="EMBL" id="GIN61741.1"/>
    </source>
</evidence>
<dbReference type="InterPro" id="IPR039721">
    <property type="entry name" value="C5-epimerase"/>
</dbReference>
<organism evidence="2 3">
    <name type="scientific">Robertmurraya siralis</name>
    <dbReference type="NCBI Taxonomy" id="77777"/>
    <lineage>
        <taxon>Bacteria</taxon>
        <taxon>Bacillati</taxon>
        <taxon>Bacillota</taxon>
        <taxon>Bacilli</taxon>
        <taxon>Bacillales</taxon>
        <taxon>Bacillaceae</taxon>
        <taxon>Robertmurraya</taxon>
    </lineage>
</organism>
<accession>A0A919WHD5</accession>
<dbReference type="GO" id="GO:0047464">
    <property type="term" value="F:heparosan-N-sulfate-glucuronate 5-epimerase activity"/>
    <property type="evidence" value="ECO:0007669"/>
    <property type="project" value="InterPro"/>
</dbReference>
<dbReference type="AlphaFoldDB" id="A0A919WHD5"/>
<evidence type="ECO:0000259" key="1">
    <source>
        <dbReference type="Pfam" id="PF06662"/>
    </source>
</evidence>
<reference evidence="2" key="1">
    <citation type="submission" date="2021-03" db="EMBL/GenBank/DDBJ databases">
        <title>Antimicrobial resistance genes in bacteria isolated from Japanese honey, and their potential for conferring macrolide and lincosamide resistance in the American foulbrood pathogen Paenibacillus larvae.</title>
        <authorList>
            <person name="Okamoto M."/>
            <person name="Kumagai M."/>
            <person name="Kanamori H."/>
            <person name="Takamatsu D."/>
        </authorList>
    </citation>
    <scope>NUCLEOTIDE SEQUENCE</scope>
    <source>
        <strain evidence="2">J27TS8</strain>
    </source>
</reference>
<dbReference type="RefSeq" id="WP_235879523.1">
    <property type="nucleotide sequence ID" value="NZ_BORC01000002.1"/>
</dbReference>
<dbReference type="InterPro" id="IPR010598">
    <property type="entry name" value="C5-epim_C"/>
</dbReference>
<proteinExistence type="predicted"/>
<evidence type="ECO:0000313" key="3">
    <source>
        <dbReference type="Proteomes" id="UP000682111"/>
    </source>
</evidence>